<evidence type="ECO:0000313" key="3">
    <source>
        <dbReference type="EMBL" id="VTS00277.1"/>
    </source>
</evidence>
<name>A0A6P2DDP7_9BACT</name>
<protein>
    <recommendedName>
        <fullName evidence="2">Rhodanese domain-containing protein</fullName>
    </recommendedName>
</protein>
<dbReference type="RefSeq" id="WP_162672124.1">
    <property type="nucleotide sequence ID" value="NZ_LR593886.1"/>
</dbReference>
<dbReference type="Pfam" id="PF00581">
    <property type="entry name" value="Rhodanese"/>
    <property type="match status" value="2"/>
</dbReference>
<dbReference type="AlphaFoldDB" id="A0A6P2DDP7"/>
<organism evidence="3 4">
    <name type="scientific">Gemmata massiliana</name>
    <dbReference type="NCBI Taxonomy" id="1210884"/>
    <lineage>
        <taxon>Bacteria</taxon>
        <taxon>Pseudomonadati</taxon>
        <taxon>Planctomycetota</taxon>
        <taxon>Planctomycetia</taxon>
        <taxon>Gemmatales</taxon>
        <taxon>Gemmataceae</taxon>
        <taxon>Gemmata</taxon>
    </lineage>
</organism>
<keyword evidence="1" id="KW-0677">Repeat</keyword>
<dbReference type="SUPFAM" id="SSF52821">
    <property type="entry name" value="Rhodanese/Cell cycle control phosphatase"/>
    <property type="match status" value="2"/>
</dbReference>
<accession>A0A6P2DDP7</accession>
<dbReference type="CDD" id="cd01449">
    <property type="entry name" value="TST_Repeat_2"/>
    <property type="match status" value="1"/>
</dbReference>
<dbReference type="Proteomes" id="UP000464178">
    <property type="component" value="Chromosome"/>
</dbReference>
<feature type="domain" description="Rhodanese" evidence="2">
    <location>
        <begin position="33"/>
        <end position="137"/>
    </location>
</feature>
<dbReference type="InterPro" id="IPR051126">
    <property type="entry name" value="Thiosulfate_sulfurtransferase"/>
</dbReference>
<dbReference type="SMART" id="SM00450">
    <property type="entry name" value="RHOD"/>
    <property type="match status" value="2"/>
</dbReference>
<reference evidence="3 4" key="1">
    <citation type="submission" date="2019-05" db="EMBL/GenBank/DDBJ databases">
        <authorList>
            <consortium name="Science for Life Laboratories"/>
        </authorList>
    </citation>
    <scope>NUCLEOTIDE SEQUENCE [LARGE SCALE GENOMIC DNA]</scope>
    <source>
        <strain evidence="3">Soil9</strain>
    </source>
</reference>
<dbReference type="PANTHER" id="PTHR43855">
    <property type="entry name" value="THIOSULFATE SULFURTRANSFERASE"/>
    <property type="match status" value="1"/>
</dbReference>
<feature type="domain" description="Rhodanese" evidence="2">
    <location>
        <begin position="166"/>
        <end position="278"/>
    </location>
</feature>
<evidence type="ECO:0000313" key="4">
    <source>
        <dbReference type="Proteomes" id="UP000464178"/>
    </source>
</evidence>
<evidence type="ECO:0000256" key="1">
    <source>
        <dbReference type="ARBA" id="ARBA00022737"/>
    </source>
</evidence>
<sequence>MMTTLLLAVHFAGAEPPANYPAPNMLIEVNDPKLKDFRVLDTRAKAKYEVGHVPGAVRADAGPWAKAVLANKADTEFWKAELVKVGVAPTKPVVVYSDDVRDSARAWWMLKLAGVPDARILNGGWKAYTAAKLPEEKAETVATAEPHNWKPDPNRLADKKHVLDQLKGGSTCVDARTKEEFTGEKALAKKGGHVPGATHLEWVELLDPKTDKFLPPKDLIKLVKDRNIDLDKPAVTYCQGGGRAAVLAFGLELAGAKNVRNYYPSWGEWGNSDDTPIESKKK</sequence>
<dbReference type="InterPro" id="IPR001763">
    <property type="entry name" value="Rhodanese-like_dom"/>
</dbReference>
<dbReference type="InterPro" id="IPR036873">
    <property type="entry name" value="Rhodanese-like_dom_sf"/>
</dbReference>
<gene>
    <name evidence="3" type="ORF">SOIL9_82380</name>
</gene>
<dbReference type="EMBL" id="LR593886">
    <property type="protein sequence ID" value="VTS00277.1"/>
    <property type="molecule type" value="Genomic_DNA"/>
</dbReference>
<dbReference type="PROSITE" id="PS50206">
    <property type="entry name" value="RHODANESE_3"/>
    <property type="match status" value="2"/>
</dbReference>
<proteinExistence type="predicted"/>
<keyword evidence="4" id="KW-1185">Reference proteome</keyword>
<evidence type="ECO:0000259" key="2">
    <source>
        <dbReference type="PROSITE" id="PS50206"/>
    </source>
</evidence>
<dbReference type="Gene3D" id="3.40.250.10">
    <property type="entry name" value="Rhodanese-like domain"/>
    <property type="match status" value="2"/>
</dbReference>
<dbReference type="PANTHER" id="PTHR43855:SF1">
    <property type="entry name" value="THIOSULFATE SULFURTRANSFERASE"/>
    <property type="match status" value="1"/>
</dbReference>
<dbReference type="KEGG" id="gms:SOIL9_82380"/>